<comment type="caution">
    <text evidence="3">The sequence shown here is derived from an EMBL/GenBank/DDBJ whole genome shotgun (WGS) entry which is preliminary data.</text>
</comment>
<feature type="signal peptide" evidence="2">
    <location>
        <begin position="1"/>
        <end position="22"/>
    </location>
</feature>
<evidence type="ECO:0000313" key="4">
    <source>
        <dbReference type="Proteomes" id="UP000253934"/>
    </source>
</evidence>
<feature type="chain" id="PRO_5016851237" description="Pentapeptide repeat-containing protein" evidence="2">
    <location>
        <begin position="23"/>
        <end position="294"/>
    </location>
</feature>
<feature type="coiled-coil region" evidence="1">
    <location>
        <begin position="256"/>
        <end position="290"/>
    </location>
</feature>
<dbReference type="AlphaFoldDB" id="A0A369KYY4"/>
<evidence type="ECO:0008006" key="5">
    <source>
        <dbReference type="Google" id="ProtNLM"/>
    </source>
</evidence>
<keyword evidence="1" id="KW-0175">Coiled coil</keyword>
<sequence>MKKILKLSAFLCASGFYLNAFSLGINENLFASKCNIIDGKYKNCRFDEIEFQPYSKKFNEEMSFLVNYEFRDCNFKKLFLELNSNADHAQIVQGSFIHKFEGKSLYFKNTYPWFTQNSEFISTCSFKINSVEVSFSRTSVNKINDLINTLKENNAFLKKVSDLKKMFTKLNMYLQNLDNYDFFAVIDDYNLELKNLKDKYNNELFIMSIIDDIETEIFMFLSLNRNLNEIQLTEERQNLKIILEETLKIIDTDLLYNNILNMKNQVNEMLREAENTENFNKAEIKKYKKLLSEI</sequence>
<evidence type="ECO:0000256" key="2">
    <source>
        <dbReference type="SAM" id="SignalP"/>
    </source>
</evidence>
<reference evidence="3" key="1">
    <citation type="submission" date="2018-04" db="EMBL/GenBank/DDBJ databases">
        <title>Draft genome sequence of the Candidatus Spirobacillus cienkowskii, a pathogen of freshwater Daphnia species, reconstructed from hemolymph metagenomic reads.</title>
        <authorList>
            <person name="Bresciani L."/>
            <person name="Lemos L.N."/>
            <person name="Wale N."/>
            <person name="Lin J.Y."/>
            <person name="Fernandes G.R."/>
            <person name="Duffy M.A."/>
            <person name="Rodrigues J.M."/>
        </authorList>
    </citation>
    <scope>NUCLEOTIDE SEQUENCE [LARGE SCALE GENOMIC DNA]</scope>
    <source>
        <strain evidence="3">Binning01</strain>
    </source>
</reference>
<keyword evidence="4" id="KW-1185">Reference proteome</keyword>
<evidence type="ECO:0000313" key="3">
    <source>
        <dbReference type="EMBL" id="RDB36934.1"/>
    </source>
</evidence>
<accession>A0A369KYY4</accession>
<dbReference type="EMBL" id="QOVW01000016">
    <property type="protein sequence ID" value="RDB36934.1"/>
    <property type="molecule type" value="Genomic_DNA"/>
</dbReference>
<evidence type="ECO:0000256" key="1">
    <source>
        <dbReference type="SAM" id="Coils"/>
    </source>
</evidence>
<organism evidence="3 4">
    <name type="scientific">Spirobacillus cienkowskii</name>
    <dbReference type="NCBI Taxonomy" id="495820"/>
    <lineage>
        <taxon>Bacteria</taxon>
        <taxon>Pseudomonadati</taxon>
        <taxon>Bdellovibrionota</taxon>
        <taxon>Oligoflexia</taxon>
        <taxon>Silvanigrellales</taxon>
        <taxon>Spirobacillus</taxon>
    </lineage>
</organism>
<gene>
    <name evidence="3" type="ORF">DCC88_02455</name>
</gene>
<proteinExistence type="predicted"/>
<keyword evidence="2" id="KW-0732">Signal</keyword>
<name>A0A369KYY4_9BACT</name>
<protein>
    <recommendedName>
        <fullName evidence="5">Pentapeptide repeat-containing protein</fullName>
    </recommendedName>
</protein>
<dbReference type="Proteomes" id="UP000253934">
    <property type="component" value="Unassembled WGS sequence"/>
</dbReference>